<dbReference type="InterPro" id="IPR025241">
    <property type="entry name" value="DUF4190"/>
</dbReference>
<dbReference type="Gene3D" id="2.60.40.1240">
    <property type="match status" value="1"/>
</dbReference>
<feature type="domain" description="DUF4190" evidence="5">
    <location>
        <begin position="26"/>
        <end position="95"/>
    </location>
</feature>
<dbReference type="Proteomes" id="UP001163878">
    <property type="component" value="Chromosome"/>
</dbReference>
<dbReference type="RefSeq" id="WP_264244105.1">
    <property type="nucleotide sequence ID" value="NZ_CP107567.1"/>
</dbReference>
<keyword evidence="1" id="KW-0732">Signal</keyword>
<sequence length="265" mass="27015">MSQYAQPQPGGTPGQFTAPGPARNGLGTAALVLGIIGVLFGVIPFLFWIGTVLGLLALVLGLVGRGRAKRGEATNKGAATAGTVLGLVALIASVVVGIATVMAVDEAVDEINKAVENTAPKDASAGGADGEGEEKGKALAADETSVYDDDVQVTVSAPTSYSPGEYAIGHTEGNKAYRVEITIENAGKEKYDANLVSVDARAGEDGVTAEQVFDGDTGAGFEGTILPGKKATVTFVFDAPADAKNLTVEVSPGFDYDASHWELTV</sequence>
<dbReference type="Pfam" id="PF13828">
    <property type="entry name" value="DUF4190"/>
    <property type="match status" value="1"/>
</dbReference>
<dbReference type="InterPro" id="IPR029050">
    <property type="entry name" value="Immunoprotect_excell_Ig-like"/>
</dbReference>
<organism evidence="6 7">
    <name type="scientific">Streptomyces peucetius</name>
    <dbReference type="NCBI Taxonomy" id="1950"/>
    <lineage>
        <taxon>Bacteria</taxon>
        <taxon>Bacillati</taxon>
        <taxon>Actinomycetota</taxon>
        <taxon>Actinomycetes</taxon>
        <taxon>Kitasatosporales</taxon>
        <taxon>Streptomycetaceae</taxon>
        <taxon>Streptomyces</taxon>
    </lineage>
</organism>
<evidence type="ECO:0000313" key="6">
    <source>
        <dbReference type="EMBL" id="UYQ62542.1"/>
    </source>
</evidence>
<evidence type="ECO:0000259" key="4">
    <source>
        <dbReference type="Pfam" id="PF11611"/>
    </source>
</evidence>
<gene>
    <name evidence="6" type="ORF">OGH68_14325</name>
</gene>
<keyword evidence="3" id="KW-0812">Transmembrane</keyword>
<feature type="domain" description="DUF4352" evidence="4">
    <location>
        <begin position="144"/>
        <end position="257"/>
    </location>
</feature>
<keyword evidence="7" id="KW-1185">Reference proteome</keyword>
<proteinExistence type="predicted"/>
<dbReference type="InterPro" id="IPR029051">
    <property type="entry name" value="DUF4352"/>
</dbReference>
<reference evidence="6" key="1">
    <citation type="submission" date="2022-10" db="EMBL/GenBank/DDBJ databases">
        <title>Cytochrome P450 Catalyzes Benzene Ring Formation in the Biosynthesis of Trialkyl-Substituted Aromatic Polyketides.</title>
        <authorList>
            <person name="Zhao E."/>
            <person name="Ge H."/>
        </authorList>
    </citation>
    <scope>NUCLEOTIDE SEQUENCE</scope>
    <source>
        <strain evidence="6">NA0869</strain>
    </source>
</reference>
<accession>A0ABY6I987</accession>
<evidence type="ECO:0000256" key="3">
    <source>
        <dbReference type="SAM" id="Phobius"/>
    </source>
</evidence>
<keyword evidence="3" id="KW-1133">Transmembrane helix</keyword>
<evidence type="ECO:0000256" key="2">
    <source>
        <dbReference type="SAM" id="MobiDB-lite"/>
    </source>
</evidence>
<evidence type="ECO:0000256" key="1">
    <source>
        <dbReference type="ARBA" id="ARBA00022729"/>
    </source>
</evidence>
<dbReference type="EMBL" id="CP107567">
    <property type="protein sequence ID" value="UYQ62542.1"/>
    <property type="molecule type" value="Genomic_DNA"/>
</dbReference>
<feature type="transmembrane region" description="Helical" evidence="3">
    <location>
        <begin position="30"/>
        <end position="63"/>
    </location>
</feature>
<keyword evidence="3" id="KW-0472">Membrane</keyword>
<feature type="region of interest" description="Disordered" evidence="2">
    <location>
        <begin position="119"/>
        <end position="139"/>
    </location>
</feature>
<evidence type="ECO:0000313" key="7">
    <source>
        <dbReference type="Proteomes" id="UP001163878"/>
    </source>
</evidence>
<dbReference type="Pfam" id="PF11611">
    <property type="entry name" value="DUF4352"/>
    <property type="match status" value="1"/>
</dbReference>
<name>A0ABY6I987_STRPE</name>
<feature type="transmembrane region" description="Helical" evidence="3">
    <location>
        <begin position="84"/>
        <end position="104"/>
    </location>
</feature>
<protein>
    <submittedName>
        <fullName evidence="6">DUF4352 domain-containing protein</fullName>
    </submittedName>
</protein>
<evidence type="ECO:0000259" key="5">
    <source>
        <dbReference type="Pfam" id="PF13828"/>
    </source>
</evidence>